<dbReference type="PANTHER" id="PTHR46254">
    <property type="entry name" value="PROTEIN GVQW1-RELATED"/>
    <property type="match status" value="1"/>
</dbReference>
<keyword evidence="2" id="KW-1185">Reference proteome</keyword>
<accession>A0A8I5NUZ4</accession>
<dbReference type="Ensembl" id="ENSPANT00000079240.1">
    <property type="protein sequence ID" value="ENSPANP00000059812.1"/>
    <property type="gene ID" value="ENSPANG00000046063.1"/>
</dbReference>
<protein>
    <submittedName>
        <fullName evidence="1">Uncharacterized protein</fullName>
    </submittedName>
</protein>
<reference evidence="1 2" key="1">
    <citation type="submission" date="2012-03" db="EMBL/GenBank/DDBJ databases">
        <title>Whole Genome Assembly of Papio anubis.</title>
        <authorList>
            <person name="Liu Y.L."/>
            <person name="Abraham K.A."/>
            <person name="Akbar H.A."/>
            <person name="Ali S.A."/>
            <person name="Anosike U.A."/>
            <person name="Aqrawi P.A."/>
            <person name="Arias F.A."/>
            <person name="Attaway T.A."/>
            <person name="Awwad R.A."/>
            <person name="Babu C.B."/>
            <person name="Bandaranaike D.B."/>
            <person name="Battles P.B."/>
            <person name="Bell A.B."/>
            <person name="Beltran B.B."/>
            <person name="Berhane-Mersha D.B."/>
            <person name="Bess C.B."/>
            <person name="Bickham C.B."/>
            <person name="Bolden T.B."/>
            <person name="Carter K.C."/>
            <person name="Chau D.C."/>
            <person name="Chavez A.C."/>
            <person name="Clerc-Blankenburg K.C."/>
            <person name="Coyle M.C."/>
            <person name="Dao M.D."/>
            <person name="Davila M.L.D."/>
            <person name="Davy-Carroll L.D."/>
            <person name="Denson S.D."/>
            <person name="Dinh H.D."/>
            <person name="Fernandez S.F."/>
            <person name="Fernando P.F."/>
            <person name="Forbes L.F."/>
            <person name="Francis C.F."/>
            <person name="Francisco L.F."/>
            <person name="Fu Q.F."/>
            <person name="Garcia-Iii R.G."/>
            <person name="Garrett T.G."/>
            <person name="Gross S.G."/>
            <person name="Gubbala S.G."/>
            <person name="Hirani K.H."/>
            <person name="Hogues M.H."/>
            <person name="Hollins B.H."/>
            <person name="Jackson L.J."/>
            <person name="Javaid M.J."/>
            <person name="Jhangiani S.J."/>
            <person name="Johnson A.J."/>
            <person name="Johnson B.J."/>
            <person name="Jones J.J."/>
            <person name="Joshi V.J."/>
            <person name="Kalu J.K."/>
            <person name="Khan N.K."/>
            <person name="Korchina V.K."/>
            <person name="Kovar C.K."/>
            <person name="Lago L.L."/>
            <person name="Lara F.L."/>
            <person name="Le T.-K.L."/>
            <person name="Lee S.L."/>
            <person name="Legall-Iii F.L."/>
            <person name="Lemon S.L."/>
            <person name="Liu J.L."/>
            <person name="Liu Y.-S.L."/>
            <person name="Liyanage D.L."/>
            <person name="Lopez J.L."/>
            <person name="Lorensuhewa L.L."/>
            <person name="Mata R.M."/>
            <person name="Mathew T.M."/>
            <person name="Mercado C.M."/>
            <person name="Mercado I.M."/>
            <person name="Morales K.M."/>
            <person name="Morgan M.M."/>
            <person name="Munidasa M.M."/>
            <person name="Ngo D.N."/>
            <person name="Nguyen L.N."/>
            <person name="Nguyen T.N."/>
            <person name="Nguyen N.N."/>
            <person name="Obregon M.O."/>
            <person name="Okwuonu G.O."/>
            <person name="Ongeri F.O."/>
            <person name="Onwere C.O."/>
            <person name="Osifeso I.O."/>
            <person name="Parra A.P."/>
            <person name="Patil S.P."/>
            <person name="Perez A.P."/>
            <person name="Perez Y.P."/>
            <person name="Pham C.P."/>
            <person name="Pu L.-L.P."/>
            <person name="Puazo M.P."/>
            <person name="Quiroz J.Q."/>
            <person name="Rouhana J.R."/>
            <person name="Ruiz M.R."/>
            <person name="Ruiz S.-J.R."/>
            <person name="Saada N.S."/>
            <person name="Santibanez J.S."/>
            <person name="Scheel M.S."/>
            <person name="Schneider B.S."/>
            <person name="Simmons D.S."/>
            <person name="Sisson I.S."/>
            <person name="Tang L.-Y.T."/>
            <person name="Thornton R.T."/>
            <person name="Tisius J.T."/>
            <person name="Toledanes G.T."/>
            <person name="Trejos Z.T."/>
            <person name="Usmani K.U."/>
            <person name="Varghese R.V."/>
            <person name="Vattathil S.V."/>
            <person name="Vee V.V."/>
            <person name="Walker D.W."/>
            <person name="Weissenberger G.W."/>
            <person name="White C.W."/>
            <person name="Williams A.W."/>
            <person name="Woodworth J.W."/>
            <person name="Wright R.W."/>
            <person name="Zhu Y.Z."/>
            <person name="Han Y.H."/>
            <person name="Newsham I.N."/>
            <person name="Nazareth L.N."/>
            <person name="Worley K.W."/>
            <person name="Muzny D.M."/>
            <person name="Rogers J.R."/>
            <person name="Gibbs R.G."/>
        </authorList>
    </citation>
    <scope>NUCLEOTIDE SEQUENCE [LARGE SCALE GENOMIC DNA]</scope>
</reference>
<evidence type="ECO:0000313" key="1">
    <source>
        <dbReference type="Ensembl" id="ENSPANP00000059812.1"/>
    </source>
</evidence>
<dbReference type="AlphaFoldDB" id="A0A8I5NUZ4"/>
<name>A0A8I5NUZ4_PAPAN</name>
<dbReference type="GeneTree" id="ENSGT00940000161627"/>
<reference evidence="1" key="2">
    <citation type="submission" date="2025-08" db="UniProtKB">
        <authorList>
            <consortium name="Ensembl"/>
        </authorList>
    </citation>
    <scope>IDENTIFICATION</scope>
</reference>
<evidence type="ECO:0000313" key="2">
    <source>
        <dbReference type="Proteomes" id="UP000028761"/>
    </source>
</evidence>
<sequence>MNKMWCIPTMEYDLAIKKNEALIHAMTYTKLLLLLLLLLFFLLLLFETDSCSVTQAGVQWRDLSSLQPPPPRFKQFSCLSLPSSWDYRCVPPRLANFLYLFSRVGFHQSFRT</sequence>
<organism evidence="1 2">
    <name type="scientific">Papio anubis</name>
    <name type="common">Olive baboon</name>
    <dbReference type="NCBI Taxonomy" id="9555"/>
    <lineage>
        <taxon>Eukaryota</taxon>
        <taxon>Metazoa</taxon>
        <taxon>Chordata</taxon>
        <taxon>Craniata</taxon>
        <taxon>Vertebrata</taxon>
        <taxon>Euteleostomi</taxon>
        <taxon>Mammalia</taxon>
        <taxon>Eutheria</taxon>
        <taxon>Euarchontoglires</taxon>
        <taxon>Primates</taxon>
        <taxon>Haplorrhini</taxon>
        <taxon>Catarrhini</taxon>
        <taxon>Cercopithecidae</taxon>
        <taxon>Cercopithecinae</taxon>
        <taxon>Papio</taxon>
    </lineage>
</organism>
<reference evidence="1" key="3">
    <citation type="submission" date="2025-09" db="UniProtKB">
        <authorList>
            <consortium name="Ensembl"/>
        </authorList>
    </citation>
    <scope>IDENTIFICATION</scope>
</reference>
<proteinExistence type="predicted"/>
<dbReference type="Proteomes" id="UP000028761">
    <property type="component" value="Chromosome 14"/>
</dbReference>